<dbReference type="GO" id="GO:0015099">
    <property type="term" value="F:nickel cation transmembrane transporter activity"/>
    <property type="evidence" value="ECO:0007669"/>
    <property type="project" value="InterPro"/>
</dbReference>
<proteinExistence type="inferred from homology"/>
<dbReference type="InterPro" id="IPR014157">
    <property type="entry name" value="Nickel_NikC"/>
</dbReference>
<name>A0A1I2T0M4_9FIRM</name>
<evidence type="ECO:0000256" key="5">
    <source>
        <dbReference type="ARBA" id="ARBA00022989"/>
    </source>
</evidence>
<dbReference type="EMBL" id="FOOX01000006">
    <property type="protein sequence ID" value="SFG57689.1"/>
    <property type="molecule type" value="Genomic_DNA"/>
</dbReference>
<keyword evidence="6 8" id="KW-0472">Membrane</keyword>
<keyword evidence="5 8" id="KW-1133">Transmembrane helix</keyword>
<dbReference type="InterPro" id="IPR035906">
    <property type="entry name" value="MetI-like_sf"/>
</dbReference>
<evidence type="ECO:0000256" key="8">
    <source>
        <dbReference type="RuleBase" id="RU363032"/>
    </source>
</evidence>
<feature type="transmembrane region" description="Helical" evidence="8">
    <location>
        <begin position="192"/>
        <end position="217"/>
    </location>
</feature>
<dbReference type="InterPro" id="IPR050366">
    <property type="entry name" value="BP-dependent_transpt_permease"/>
</dbReference>
<evidence type="ECO:0000256" key="6">
    <source>
        <dbReference type="ARBA" id="ARBA00023136"/>
    </source>
</evidence>
<gene>
    <name evidence="10" type="ORF">SAMN05660649_02070</name>
</gene>
<organism evidence="10 11">
    <name type="scientific">Desulfotruncus arcticus DSM 17038</name>
    <dbReference type="NCBI Taxonomy" id="1121424"/>
    <lineage>
        <taxon>Bacteria</taxon>
        <taxon>Bacillati</taxon>
        <taxon>Bacillota</taxon>
        <taxon>Clostridia</taxon>
        <taxon>Eubacteriales</taxon>
        <taxon>Desulfallaceae</taxon>
        <taxon>Desulfotruncus</taxon>
    </lineage>
</organism>
<reference evidence="11" key="1">
    <citation type="submission" date="2016-10" db="EMBL/GenBank/DDBJ databases">
        <authorList>
            <person name="Varghese N."/>
            <person name="Submissions S."/>
        </authorList>
    </citation>
    <scope>NUCLEOTIDE SEQUENCE [LARGE SCALE GENOMIC DNA]</scope>
    <source>
        <strain evidence="11">DSM 17038</strain>
    </source>
</reference>
<dbReference type="NCBIfam" id="TIGR02790">
    <property type="entry name" value="nickel_nikC"/>
    <property type="match status" value="1"/>
</dbReference>
<dbReference type="RefSeq" id="WP_092471294.1">
    <property type="nucleotide sequence ID" value="NZ_FOOX01000006.1"/>
</dbReference>
<dbReference type="STRING" id="341036.SAMN05660649_02070"/>
<dbReference type="AlphaFoldDB" id="A0A1I2T0M4"/>
<keyword evidence="3" id="KW-1003">Cell membrane</keyword>
<dbReference type="OrthoDB" id="9797852at2"/>
<protein>
    <submittedName>
        <fullName evidence="10">Peptide/nickel transport system permease protein</fullName>
    </submittedName>
</protein>
<evidence type="ECO:0000256" key="7">
    <source>
        <dbReference type="ARBA" id="ARBA00024202"/>
    </source>
</evidence>
<keyword evidence="11" id="KW-1185">Reference proteome</keyword>
<dbReference type="GO" id="GO:0005886">
    <property type="term" value="C:plasma membrane"/>
    <property type="evidence" value="ECO:0007669"/>
    <property type="project" value="UniProtKB-SubCell"/>
</dbReference>
<evidence type="ECO:0000313" key="10">
    <source>
        <dbReference type="EMBL" id="SFG57689.1"/>
    </source>
</evidence>
<keyword evidence="2 8" id="KW-0813">Transport</keyword>
<feature type="transmembrane region" description="Helical" evidence="8">
    <location>
        <begin position="237"/>
        <end position="259"/>
    </location>
</feature>
<evidence type="ECO:0000256" key="3">
    <source>
        <dbReference type="ARBA" id="ARBA00022475"/>
    </source>
</evidence>
<feature type="transmembrane region" description="Helical" evidence="8">
    <location>
        <begin position="110"/>
        <end position="130"/>
    </location>
</feature>
<dbReference type="InterPro" id="IPR053385">
    <property type="entry name" value="ABC_transport_permease"/>
</dbReference>
<dbReference type="CDD" id="cd06261">
    <property type="entry name" value="TM_PBP2"/>
    <property type="match status" value="1"/>
</dbReference>
<feature type="transmembrane region" description="Helical" evidence="8">
    <location>
        <begin position="12"/>
        <end position="32"/>
    </location>
</feature>
<feature type="transmembrane region" description="Helical" evidence="8">
    <location>
        <begin position="136"/>
        <end position="153"/>
    </location>
</feature>
<keyword evidence="4 8" id="KW-0812">Transmembrane</keyword>
<dbReference type="InterPro" id="IPR025966">
    <property type="entry name" value="OppC_N"/>
</dbReference>
<sequence>MLKRFCREKTALAGLVIVVIFVAAGLLAPWIAPADPTAVNVEHKLLSPSPDFPLGTDQLGRCIFSRLIYGARTSLFYALLVMAIILAISIPVGTLAGYAGGKLDNFIMRVIDILLAFPSLILSLAIAGLMGPGMTHLLIALAAVWWIGYARIIRGMVLQIKEKDFVLAAKACGASRFQVVFRHILLNALSPIMVLATLEIGSIILAISGLSFLGLGAQPPTPEWGAMLSDSRPYIQAAPSLMLFPGLTIMIVVMAFNFVGEGLKNAVHFQKTGGEYK</sequence>
<dbReference type="Gene3D" id="1.10.3720.10">
    <property type="entry name" value="MetI-like"/>
    <property type="match status" value="1"/>
</dbReference>
<evidence type="ECO:0000256" key="2">
    <source>
        <dbReference type="ARBA" id="ARBA00022448"/>
    </source>
</evidence>
<accession>A0A1I2T0M4</accession>
<dbReference type="PANTHER" id="PTHR43386:SF1">
    <property type="entry name" value="D,D-DIPEPTIDE TRANSPORT SYSTEM PERMEASE PROTEIN DDPC-RELATED"/>
    <property type="match status" value="1"/>
</dbReference>
<dbReference type="InterPro" id="IPR000515">
    <property type="entry name" value="MetI-like"/>
</dbReference>
<dbReference type="PROSITE" id="PS50928">
    <property type="entry name" value="ABC_TM1"/>
    <property type="match status" value="1"/>
</dbReference>
<feature type="domain" description="ABC transmembrane type-1" evidence="9">
    <location>
        <begin position="71"/>
        <end position="260"/>
    </location>
</feature>
<dbReference type="PANTHER" id="PTHR43386">
    <property type="entry name" value="OLIGOPEPTIDE TRANSPORT SYSTEM PERMEASE PROTEIN APPC"/>
    <property type="match status" value="1"/>
</dbReference>
<evidence type="ECO:0000313" key="11">
    <source>
        <dbReference type="Proteomes" id="UP000199337"/>
    </source>
</evidence>
<dbReference type="Pfam" id="PF00528">
    <property type="entry name" value="BPD_transp_1"/>
    <property type="match status" value="1"/>
</dbReference>
<dbReference type="SUPFAM" id="SSF161098">
    <property type="entry name" value="MetI-like"/>
    <property type="match status" value="1"/>
</dbReference>
<comment type="subcellular location">
    <subcellularLocation>
        <location evidence="1 8">Cell membrane</location>
        <topology evidence="1 8">Multi-pass membrane protein</topology>
    </subcellularLocation>
</comment>
<evidence type="ECO:0000256" key="4">
    <source>
        <dbReference type="ARBA" id="ARBA00022692"/>
    </source>
</evidence>
<feature type="transmembrane region" description="Helical" evidence="8">
    <location>
        <begin position="75"/>
        <end position="98"/>
    </location>
</feature>
<dbReference type="Proteomes" id="UP000199337">
    <property type="component" value="Unassembled WGS sequence"/>
</dbReference>
<comment type="similarity">
    <text evidence="7">Belongs to the binding-protein-dependent transport system permease family. OppBC subfamily.</text>
</comment>
<dbReference type="Pfam" id="PF12911">
    <property type="entry name" value="OppC_N"/>
    <property type="match status" value="1"/>
</dbReference>
<evidence type="ECO:0000259" key="9">
    <source>
        <dbReference type="PROSITE" id="PS50928"/>
    </source>
</evidence>
<dbReference type="NCBIfam" id="NF045474">
    <property type="entry name" value="Opp2C"/>
    <property type="match status" value="1"/>
</dbReference>
<evidence type="ECO:0000256" key="1">
    <source>
        <dbReference type="ARBA" id="ARBA00004651"/>
    </source>
</evidence>